<dbReference type="Proteomes" id="UP000305067">
    <property type="component" value="Unassembled WGS sequence"/>
</dbReference>
<dbReference type="InterPro" id="IPR017972">
    <property type="entry name" value="Cyt_P450_CS"/>
</dbReference>
<dbReference type="OrthoDB" id="3934656at2759"/>
<evidence type="ECO:0000256" key="4">
    <source>
        <dbReference type="ARBA" id="ARBA00022617"/>
    </source>
</evidence>
<dbReference type="PRINTS" id="PR00463">
    <property type="entry name" value="EP450I"/>
</dbReference>
<dbReference type="Pfam" id="PF00067">
    <property type="entry name" value="p450"/>
    <property type="match status" value="1"/>
</dbReference>
<dbReference type="Gene3D" id="1.10.630.10">
    <property type="entry name" value="Cytochrome P450"/>
    <property type="match status" value="1"/>
</dbReference>
<dbReference type="AlphaFoldDB" id="A0A5C3R2I7"/>
<evidence type="ECO:0000256" key="3">
    <source>
        <dbReference type="ARBA" id="ARBA00010617"/>
    </source>
</evidence>
<dbReference type="CDD" id="cd11065">
    <property type="entry name" value="CYP64-like"/>
    <property type="match status" value="1"/>
</dbReference>
<evidence type="ECO:0000256" key="2">
    <source>
        <dbReference type="ARBA" id="ARBA00005179"/>
    </source>
</evidence>
<comment type="pathway">
    <text evidence="2">Secondary metabolite biosynthesis.</text>
</comment>
<keyword evidence="4 9" id="KW-0349">Heme</keyword>
<accession>A0A5C3R2I7</accession>
<reference evidence="11 12" key="1">
    <citation type="journal article" date="2019" name="Nat. Ecol. Evol.">
        <title>Megaphylogeny resolves global patterns of mushroom evolution.</title>
        <authorList>
            <person name="Varga T."/>
            <person name="Krizsan K."/>
            <person name="Foldi C."/>
            <person name="Dima B."/>
            <person name="Sanchez-Garcia M."/>
            <person name="Sanchez-Ramirez S."/>
            <person name="Szollosi G.J."/>
            <person name="Szarkandi J.G."/>
            <person name="Papp V."/>
            <person name="Albert L."/>
            <person name="Andreopoulos W."/>
            <person name="Angelini C."/>
            <person name="Antonin V."/>
            <person name="Barry K.W."/>
            <person name="Bougher N.L."/>
            <person name="Buchanan P."/>
            <person name="Buyck B."/>
            <person name="Bense V."/>
            <person name="Catcheside P."/>
            <person name="Chovatia M."/>
            <person name="Cooper J."/>
            <person name="Damon W."/>
            <person name="Desjardin D."/>
            <person name="Finy P."/>
            <person name="Geml J."/>
            <person name="Haridas S."/>
            <person name="Hughes K."/>
            <person name="Justo A."/>
            <person name="Karasinski D."/>
            <person name="Kautmanova I."/>
            <person name="Kiss B."/>
            <person name="Kocsube S."/>
            <person name="Kotiranta H."/>
            <person name="LaButti K.M."/>
            <person name="Lechner B.E."/>
            <person name="Liimatainen K."/>
            <person name="Lipzen A."/>
            <person name="Lukacs Z."/>
            <person name="Mihaltcheva S."/>
            <person name="Morgado L.N."/>
            <person name="Niskanen T."/>
            <person name="Noordeloos M.E."/>
            <person name="Ohm R.A."/>
            <person name="Ortiz-Santana B."/>
            <person name="Ovrebo C."/>
            <person name="Racz N."/>
            <person name="Riley R."/>
            <person name="Savchenko A."/>
            <person name="Shiryaev A."/>
            <person name="Soop K."/>
            <person name="Spirin V."/>
            <person name="Szebenyi C."/>
            <person name="Tomsovsky M."/>
            <person name="Tulloss R.E."/>
            <person name="Uehling J."/>
            <person name="Grigoriev I.V."/>
            <person name="Vagvolgyi C."/>
            <person name="Papp T."/>
            <person name="Martin F.M."/>
            <person name="Miettinen O."/>
            <person name="Hibbett D.S."/>
            <person name="Nagy L.G."/>
        </authorList>
    </citation>
    <scope>NUCLEOTIDE SEQUENCE [LARGE SCALE GENOMIC DNA]</scope>
    <source>
        <strain evidence="11 12">CBS 309.79</strain>
    </source>
</reference>
<evidence type="ECO:0000256" key="9">
    <source>
        <dbReference type="PIRSR" id="PIRSR602401-1"/>
    </source>
</evidence>
<protein>
    <submittedName>
        <fullName evidence="11">Cytochrome P450</fullName>
    </submittedName>
</protein>
<keyword evidence="12" id="KW-1185">Reference proteome</keyword>
<dbReference type="STRING" id="1884261.A0A5C3R2I7"/>
<organism evidence="11 12">
    <name type="scientific">Pterulicium gracile</name>
    <dbReference type="NCBI Taxonomy" id="1884261"/>
    <lineage>
        <taxon>Eukaryota</taxon>
        <taxon>Fungi</taxon>
        <taxon>Dikarya</taxon>
        <taxon>Basidiomycota</taxon>
        <taxon>Agaricomycotina</taxon>
        <taxon>Agaricomycetes</taxon>
        <taxon>Agaricomycetidae</taxon>
        <taxon>Agaricales</taxon>
        <taxon>Pleurotineae</taxon>
        <taxon>Pterulaceae</taxon>
        <taxon>Pterulicium</taxon>
    </lineage>
</organism>
<feature type="binding site" description="axial binding residue" evidence="9">
    <location>
        <position position="432"/>
    </location>
    <ligand>
        <name>heme</name>
        <dbReference type="ChEBI" id="CHEBI:30413"/>
    </ligand>
    <ligandPart>
        <name>Fe</name>
        <dbReference type="ChEBI" id="CHEBI:18248"/>
    </ligandPart>
</feature>
<evidence type="ECO:0000256" key="8">
    <source>
        <dbReference type="ARBA" id="ARBA00023033"/>
    </source>
</evidence>
<dbReference type="InterPro" id="IPR036396">
    <property type="entry name" value="Cyt_P450_sf"/>
</dbReference>
<evidence type="ECO:0000256" key="7">
    <source>
        <dbReference type="ARBA" id="ARBA00023004"/>
    </source>
</evidence>
<keyword evidence="6 10" id="KW-0560">Oxidoreductase</keyword>
<dbReference type="EMBL" id="ML178817">
    <property type="protein sequence ID" value="TFL04944.1"/>
    <property type="molecule type" value="Genomic_DNA"/>
</dbReference>
<evidence type="ECO:0000313" key="12">
    <source>
        <dbReference type="Proteomes" id="UP000305067"/>
    </source>
</evidence>
<keyword evidence="8 10" id="KW-0503">Monooxygenase</keyword>
<keyword evidence="7 9" id="KW-0408">Iron</keyword>
<dbReference type="InterPro" id="IPR001128">
    <property type="entry name" value="Cyt_P450"/>
</dbReference>
<evidence type="ECO:0000256" key="5">
    <source>
        <dbReference type="ARBA" id="ARBA00022723"/>
    </source>
</evidence>
<proteinExistence type="inferred from homology"/>
<sequence>MLLLLTALACVLAFITLRRRYSRSLPYPPTPPARFLLGNLRDLQDPQLRDRFHQLAKQYGGIFHLSALGNHTVVVNSLEVANELFNQRSEVYSSRQENPMINLMGWGVLAATFLPYGNTWRAHRRLYQQGFSSNVVRDAGHVVLTEKTNRFLDAVVRTPNDFRAHIELLVGAVVLKYIYGRDIDRSDDPMFAAAIRAAEAVLPAGLPGAWLVNSLPSLQRLPRWFPGCYFHDFTREIKQMSDDMVEQCYEDAVKDTENDSLVKRLEEYRAKHGESMPLAMAEGVCGTAFAAAAEATRTTLCAFFLLMREHPMIQRKALAEITRVLGHNRLPEFSDRESLPYVQALYLEVMRWMPAAPFAFPHSSVSDDIYQGYFIPKGSVVIGNVWAMLNDEAKYPNPRVFNPERFLDADGDLTDDTDVRAILAFGFGRRVCAGRHFADALLWRVMASVIAAFDIGQPKGGEENAKVDLDDFFDQGIISHVAPFKCSIVPRTEEMAKVIATQIL</sequence>
<dbReference type="PROSITE" id="PS00086">
    <property type="entry name" value="CYTOCHROME_P450"/>
    <property type="match status" value="1"/>
</dbReference>
<dbReference type="GO" id="GO:0004497">
    <property type="term" value="F:monooxygenase activity"/>
    <property type="evidence" value="ECO:0007669"/>
    <property type="project" value="UniProtKB-KW"/>
</dbReference>
<dbReference type="GO" id="GO:0020037">
    <property type="term" value="F:heme binding"/>
    <property type="evidence" value="ECO:0007669"/>
    <property type="project" value="InterPro"/>
</dbReference>
<dbReference type="GO" id="GO:0016705">
    <property type="term" value="F:oxidoreductase activity, acting on paired donors, with incorporation or reduction of molecular oxygen"/>
    <property type="evidence" value="ECO:0007669"/>
    <property type="project" value="InterPro"/>
</dbReference>
<comment type="similarity">
    <text evidence="3 10">Belongs to the cytochrome P450 family.</text>
</comment>
<keyword evidence="5 9" id="KW-0479">Metal-binding</keyword>
<name>A0A5C3R2I7_9AGAR</name>
<dbReference type="InterPro" id="IPR002401">
    <property type="entry name" value="Cyt_P450_E_grp-I"/>
</dbReference>
<evidence type="ECO:0000256" key="6">
    <source>
        <dbReference type="ARBA" id="ARBA00023002"/>
    </source>
</evidence>
<gene>
    <name evidence="11" type="ORF">BDV98DRAFT_653651</name>
</gene>
<evidence type="ECO:0000256" key="1">
    <source>
        <dbReference type="ARBA" id="ARBA00001971"/>
    </source>
</evidence>
<dbReference type="SUPFAM" id="SSF48264">
    <property type="entry name" value="Cytochrome P450"/>
    <property type="match status" value="1"/>
</dbReference>
<evidence type="ECO:0000313" key="11">
    <source>
        <dbReference type="EMBL" id="TFL04944.1"/>
    </source>
</evidence>
<dbReference type="PANTHER" id="PTHR46300">
    <property type="entry name" value="P450, PUTATIVE (EUROFUNG)-RELATED-RELATED"/>
    <property type="match status" value="1"/>
</dbReference>
<comment type="cofactor">
    <cofactor evidence="1 9">
        <name>heme</name>
        <dbReference type="ChEBI" id="CHEBI:30413"/>
    </cofactor>
</comment>
<dbReference type="InterPro" id="IPR050364">
    <property type="entry name" value="Cytochrome_P450_fung"/>
</dbReference>
<dbReference type="PANTHER" id="PTHR46300:SF7">
    <property type="entry name" value="P450, PUTATIVE (EUROFUNG)-RELATED"/>
    <property type="match status" value="1"/>
</dbReference>
<dbReference type="GO" id="GO:0005506">
    <property type="term" value="F:iron ion binding"/>
    <property type="evidence" value="ECO:0007669"/>
    <property type="project" value="InterPro"/>
</dbReference>
<evidence type="ECO:0000256" key="10">
    <source>
        <dbReference type="RuleBase" id="RU000461"/>
    </source>
</evidence>